<feature type="region of interest" description="Disordered" evidence="1">
    <location>
        <begin position="1548"/>
        <end position="1629"/>
    </location>
</feature>
<feature type="compositionally biased region" description="Basic and acidic residues" evidence="1">
    <location>
        <begin position="1004"/>
        <end position="1027"/>
    </location>
</feature>
<keyword evidence="3" id="KW-1185">Reference proteome</keyword>
<organism evidence="2 3">
    <name type="scientific">Arthrobotrys conoides</name>
    <dbReference type="NCBI Taxonomy" id="74498"/>
    <lineage>
        <taxon>Eukaryota</taxon>
        <taxon>Fungi</taxon>
        <taxon>Dikarya</taxon>
        <taxon>Ascomycota</taxon>
        <taxon>Pezizomycotina</taxon>
        <taxon>Orbiliomycetes</taxon>
        <taxon>Orbiliales</taxon>
        <taxon>Orbiliaceae</taxon>
        <taxon>Arthrobotrys</taxon>
    </lineage>
</organism>
<feature type="compositionally biased region" description="Polar residues" evidence="1">
    <location>
        <begin position="130"/>
        <end position="144"/>
    </location>
</feature>
<feature type="compositionally biased region" description="Polar residues" evidence="1">
    <location>
        <begin position="235"/>
        <end position="255"/>
    </location>
</feature>
<feature type="region of interest" description="Disordered" evidence="1">
    <location>
        <begin position="227"/>
        <end position="1063"/>
    </location>
</feature>
<feature type="compositionally biased region" description="Pro residues" evidence="1">
    <location>
        <begin position="458"/>
        <end position="469"/>
    </location>
</feature>
<evidence type="ECO:0000313" key="3">
    <source>
        <dbReference type="Proteomes" id="UP001307849"/>
    </source>
</evidence>
<feature type="compositionally biased region" description="Basic and acidic residues" evidence="1">
    <location>
        <begin position="529"/>
        <end position="538"/>
    </location>
</feature>
<accession>A0AAN8NVE7</accession>
<feature type="region of interest" description="Disordered" evidence="1">
    <location>
        <begin position="1342"/>
        <end position="1365"/>
    </location>
</feature>
<feature type="compositionally biased region" description="Polar residues" evidence="1">
    <location>
        <begin position="716"/>
        <end position="726"/>
    </location>
</feature>
<name>A0AAN8NVE7_9PEZI</name>
<feature type="compositionally biased region" description="Polar residues" evidence="1">
    <location>
        <begin position="539"/>
        <end position="551"/>
    </location>
</feature>
<feature type="compositionally biased region" description="Low complexity" evidence="1">
    <location>
        <begin position="701"/>
        <end position="715"/>
    </location>
</feature>
<feature type="region of interest" description="Disordered" evidence="1">
    <location>
        <begin position="1410"/>
        <end position="1434"/>
    </location>
</feature>
<feature type="compositionally biased region" description="Polar residues" evidence="1">
    <location>
        <begin position="969"/>
        <end position="982"/>
    </location>
</feature>
<feature type="region of interest" description="Disordered" evidence="1">
    <location>
        <begin position="1171"/>
        <end position="1200"/>
    </location>
</feature>
<feature type="compositionally biased region" description="Gly residues" evidence="1">
    <location>
        <begin position="1653"/>
        <end position="1672"/>
    </location>
</feature>
<feature type="compositionally biased region" description="Polar residues" evidence="1">
    <location>
        <begin position="336"/>
        <end position="356"/>
    </location>
</feature>
<feature type="compositionally biased region" description="Low complexity" evidence="1">
    <location>
        <begin position="591"/>
        <end position="604"/>
    </location>
</feature>
<feature type="region of interest" description="Disordered" evidence="1">
    <location>
        <begin position="1641"/>
        <end position="1679"/>
    </location>
</feature>
<feature type="compositionally biased region" description="Pro residues" evidence="1">
    <location>
        <begin position="379"/>
        <end position="398"/>
    </location>
</feature>
<feature type="compositionally biased region" description="Polar residues" evidence="1">
    <location>
        <begin position="1"/>
        <end position="14"/>
    </location>
</feature>
<evidence type="ECO:0000313" key="2">
    <source>
        <dbReference type="EMBL" id="KAK6519920.1"/>
    </source>
</evidence>
<feature type="compositionally biased region" description="Low complexity" evidence="1">
    <location>
        <begin position="639"/>
        <end position="668"/>
    </location>
</feature>
<feature type="compositionally biased region" description="Basic and acidic residues" evidence="1">
    <location>
        <begin position="845"/>
        <end position="871"/>
    </location>
</feature>
<feature type="region of interest" description="Disordered" evidence="1">
    <location>
        <begin position="1"/>
        <end position="39"/>
    </location>
</feature>
<feature type="compositionally biased region" description="Polar residues" evidence="1">
    <location>
        <begin position="264"/>
        <end position="287"/>
    </location>
</feature>
<gene>
    <name evidence="2" type="ORF">TWF506_000214</name>
</gene>
<feature type="compositionally biased region" description="Polar residues" evidence="1">
    <location>
        <begin position="559"/>
        <end position="572"/>
    </location>
</feature>
<feature type="compositionally biased region" description="Basic residues" evidence="1">
    <location>
        <begin position="1351"/>
        <end position="1363"/>
    </location>
</feature>
<dbReference type="EMBL" id="JAVHJM010000001">
    <property type="protein sequence ID" value="KAK6519920.1"/>
    <property type="molecule type" value="Genomic_DNA"/>
</dbReference>
<evidence type="ECO:0000256" key="1">
    <source>
        <dbReference type="SAM" id="MobiDB-lite"/>
    </source>
</evidence>
<feature type="compositionally biased region" description="Acidic residues" evidence="1">
    <location>
        <begin position="885"/>
        <end position="894"/>
    </location>
</feature>
<feature type="compositionally biased region" description="Polar residues" evidence="1">
    <location>
        <begin position="669"/>
        <end position="688"/>
    </location>
</feature>
<reference evidence="2 3" key="1">
    <citation type="submission" date="2019-10" db="EMBL/GenBank/DDBJ databases">
        <authorList>
            <person name="Palmer J.M."/>
        </authorList>
    </citation>
    <scope>NUCLEOTIDE SEQUENCE [LARGE SCALE GENOMIC DNA]</scope>
    <source>
        <strain evidence="2 3">TWF506</strain>
    </source>
</reference>
<sequence length="1679" mass="182516">MNSEGQDASTSLHQQLPPRPASPPKERSQTPKILTPVVGTPDLNTIASVASIPAVASIPEIHTTKRRSLSPMPPSAHSDTFPNPFNAPFHTHSLPTSTGSHSAPPEGPTICLDPHSKLQQHQPLPLNPRPYTNNKTGFKVQSSGLKLGSDRKPSPDDGNLFESMFSKEDDKKRTQSISKSVRKGSRAGGDSHRRTSSGGLTTIPYIPKGFRNIVSNEPAQTPLMQAIHNPISLDTGPSTTSAFTPSSIQRLNSPHQGGPPKLGLNTQFGSRTGSPEPGSSATPTTAASPGSPMGRRRSRADGDKPPGSAKGRARQRSLLPKSTSIQFESVPYPYPNSESSVFVQVSPRASTTSLQFQPPLVPYQPQAPPPPLQHHQHQLPPPHHGSPPPPPPSGPSGPPAHSIFMSPIGPPPPPLPPPPPPHSSHFGPHPPPPAYSHFGINQNISHPHSPGAQHQGLPPAPSLRPPPPGGSGNPFSSNGAHPPPEFRPIDYGNPRGHGPHPPLPGHGYSPIMSSMTPHSDGLRKALFPQHDRSGDSRKSSITRTTPFSGAPSTFMEDVTSPTTASFNSSHNTFFERRDQPIVAPKSPTPPILQQQQHQTPQGPIEHPSRQFILGPPLDTRLGPPLNFAPGSAYPTQLAPFHSHPSSSSSSSFPQQQQLPYLPQQPLHSTSTSPNRELSSFLPQPTTPTMPRRKGSDKSKQAPRAASTAPVSTTSTNQQRISVSNKSQPPPSPQAGATKGETSITGKDHPPPSPATPMIKRRSAYVAGGGIKTTDLALPKPDVVELTAPPPDQPLGTPVDTEQMLMINKPRKRNKANPSVLRTREKEVDDAMTAAIEDLDGQPGRDIYETDIRSEEPEERMKEASREAEPAKLRQKRARRSKMEASDDDEDEYLEDAGVPSPPAAKKPRRSRFTKSAPSVVSEETATEEEQQPPLVLGKRARKASTRAIKAAEQSTKRRRTRKAEADEAGTQTDYISASSATESVAPEPLVEKKAPVRRGRKPRIHDDKEKDGNKEKDKEKSKGKDKGPAVADETTSEGESVGEQAHPQLIVNGKPIRIPTPPPSFKKPGLVGWYRLRERPKFTEGDEYLDGEHTLRRLNDWFRLHHYRTSQPFFKMMSLIDEDGWTDTDQDLEKMGRSKPADAKAQKTILWDSKISDAAFEKGFEQLERKGSVEPLSAADTPKNDFLPEPATANRQPTSLSRVENAKDDGDVTDIAIDETVLSTAVATPMADLEGELFPTKEKTQEATDPVTTFVKPTHSFGFDSMRGAVAPKQTVYNHTERKRKNKTPFVEESARNLKGVKWIVPHIEGRPAEILKQTWDWQTEQRKIKEKAEAEAAALAALEDPTGEKPKKRGGRRGKKKTKGDLKNLAYAREVRRAKLEGAKIHTPDEDNLSVASDFLVGDGGEVSEVTIDDDDSENSDHVSDWSADDEELETPEDIEMEKILQEALADPAKKAFMDEWIPRLYPILYELPTGETRNRGPEYTDPDELGAALDMAIEIDDQELLQSTMTHAIIQYAMVADEKTRLDSYQVKRGFLKPETVLRRAGKRKADDAGLDEGDDGPGPRYSTRRRTVKNPDADDQIGMTGYSTPRGPGTGSFNDALTPEREVRAYKPRGGRGVRGGVSRGAAKVVKTEVPVSVNPITGLPTSGPGSRGGRGRGGSVRGSRGGRGGRGRQVT</sequence>
<feature type="compositionally biased region" description="Pro residues" evidence="1">
    <location>
        <begin position="408"/>
        <end position="434"/>
    </location>
</feature>
<dbReference type="Proteomes" id="UP001307849">
    <property type="component" value="Unassembled WGS sequence"/>
</dbReference>
<proteinExistence type="predicted"/>
<comment type="caution">
    <text evidence="2">The sequence shown here is derived from an EMBL/GenBank/DDBJ whole genome shotgun (WGS) entry which is preliminary data.</text>
</comment>
<feature type="compositionally biased region" description="Pro residues" evidence="1">
    <location>
        <begin position="359"/>
        <end position="372"/>
    </location>
</feature>
<protein>
    <submittedName>
        <fullName evidence="2">Uncharacterized protein</fullName>
    </submittedName>
</protein>
<feature type="region of interest" description="Disordered" evidence="1">
    <location>
        <begin position="54"/>
        <end position="206"/>
    </location>
</feature>